<dbReference type="WBParaSite" id="Hba_17923">
    <property type="protein sequence ID" value="Hba_17923"/>
    <property type="gene ID" value="Hba_17923"/>
</dbReference>
<dbReference type="AlphaFoldDB" id="A0A1I7XKT0"/>
<organism evidence="1 2">
    <name type="scientific">Heterorhabditis bacteriophora</name>
    <name type="common">Entomopathogenic nematode worm</name>
    <dbReference type="NCBI Taxonomy" id="37862"/>
    <lineage>
        <taxon>Eukaryota</taxon>
        <taxon>Metazoa</taxon>
        <taxon>Ecdysozoa</taxon>
        <taxon>Nematoda</taxon>
        <taxon>Chromadorea</taxon>
        <taxon>Rhabditida</taxon>
        <taxon>Rhabditina</taxon>
        <taxon>Rhabditomorpha</taxon>
        <taxon>Strongyloidea</taxon>
        <taxon>Heterorhabditidae</taxon>
        <taxon>Heterorhabditis</taxon>
    </lineage>
</organism>
<proteinExistence type="predicted"/>
<protein>
    <submittedName>
        <fullName evidence="2">Activin_recp domain-containing protein</fullName>
    </submittedName>
</protein>
<sequence>MKTCDIHGVTRCTITDTTAREFFSAQRQELEPSRLAICGCHSNLCNFTPNWLQIPSPVGIFTVFVSLTLATVI</sequence>
<dbReference type="Proteomes" id="UP000095283">
    <property type="component" value="Unplaced"/>
</dbReference>
<evidence type="ECO:0000313" key="1">
    <source>
        <dbReference type="Proteomes" id="UP000095283"/>
    </source>
</evidence>
<keyword evidence="1" id="KW-1185">Reference proteome</keyword>
<accession>A0A1I7XKT0</accession>
<name>A0A1I7XKT0_HETBA</name>
<reference evidence="2" key="1">
    <citation type="submission" date="2016-11" db="UniProtKB">
        <authorList>
            <consortium name="WormBaseParasite"/>
        </authorList>
    </citation>
    <scope>IDENTIFICATION</scope>
</reference>
<evidence type="ECO:0000313" key="2">
    <source>
        <dbReference type="WBParaSite" id="Hba_17923"/>
    </source>
</evidence>